<evidence type="ECO:0000259" key="2">
    <source>
        <dbReference type="SMART" id="SM00848"/>
    </source>
</evidence>
<dbReference type="EMBL" id="JAFIRN010000001">
    <property type="protein sequence ID" value="KAG5856100.1"/>
    <property type="molecule type" value="Genomic_DNA"/>
</dbReference>
<dbReference type="Proteomes" id="UP001044222">
    <property type="component" value="Unassembled WGS sequence"/>
</dbReference>
<keyword evidence="4" id="KW-1185">Reference proteome</keyword>
<gene>
    <name evidence="3" type="ORF">ANANG_G00004400</name>
</gene>
<dbReference type="Gene3D" id="1.10.287.2250">
    <property type="match status" value="1"/>
</dbReference>
<dbReference type="InterPro" id="IPR013201">
    <property type="entry name" value="Prot_inhib_I29"/>
</dbReference>
<organism evidence="3 4">
    <name type="scientific">Anguilla anguilla</name>
    <name type="common">European freshwater eel</name>
    <name type="synonym">Muraena anguilla</name>
    <dbReference type="NCBI Taxonomy" id="7936"/>
    <lineage>
        <taxon>Eukaryota</taxon>
        <taxon>Metazoa</taxon>
        <taxon>Chordata</taxon>
        <taxon>Craniata</taxon>
        <taxon>Vertebrata</taxon>
        <taxon>Euteleostomi</taxon>
        <taxon>Actinopterygii</taxon>
        <taxon>Neopterygii</taxon>
        <taxon>Teleostei</taxon>
        <taxon>Anguilliformes</taxon>
        <taxon>Anguillidae</taxon>
        <taxon>Anguilla</taxon>
    </lineage>
</organism>
<evidence type="ECO:0000256" key="1">
    <source>
        <dbReference type="SAM" id="MobiDB-lite"/>
    </source>
</evidence>
<name>A0A9D3MWQ2_ANGAN</name>
<accession>A0A9D3MWQ2</accession>
<dbReference type="InterPro" id="IPR038765">
    <property type="entry name" value="Papain-like_cys_pep_sf"/>
</dbReference>
<reference evidence="3" key="1">
    <citation type="submission" date="2021-01" db="EMBL/GenBank/DDBJ databases">
        <title>A chromosome-scale assembly of European eel, Anguilla anguilla.</title>
        <authorList>
            <person name="Henkel C."/>
            <person name="Jong-Raadsen S.A."/>
            <person name="Dufour S."/>
            <person name="Weltzien F.-A."/>
            <person name="Palstra A.P."/>
            <person name="Pelster B."/>
            <person name="Spaink H.P."/>
            <person name="Van Den Thillart G.E."/>
            <person name="Jansen H."/>
            <person name="Zahm M."/>
            <person name="Klopp C."/>
            <person name="Cedric C."/>
            <person name="Louis A."/>
            <person name="Berthelot C."/>
            <person name="Parey E."/>
            <person name="Roest Crollius H."/>
            <person name="Montfort J."/>
            <person name="Robinson-Rechavi M."/>
            <person name="Bucao C."/>
            <person name="Bouchez O."/>
            <person name="Gislard M."/>
            <person name="Lluch J."/>
            <person name="Milhes M."/>
            <person name="Lampietro C."/>
            <person name="Lopez Roques C."/>
            <person name="Donnadieu C."/>
            <person name="Braasch I."/>
            <person name="Desvignes T."/>
            <person name="Postlethwait J."/>
            <person name="Bobe J."/>
            <person name="Guiguen Y."/>
            <person name="Dirks R."/>
        </authorList>
    </citation>
    <scope>NUCLEOTIDE SEQUENCE</scope>
    <source>
        <strain evidence="3">Tag_6206</strain>
        <tissue evidence="3">Liver</tissue>
    </source>
</reference>
<dbReference type="AlphaFoldDB" id="A0A9D3MWQ2"/>
<proteinExistence type="predicted"/>
<comment type="caution">
    <text evidence="3">The sequence shown here is derived from an EMBL/GenBank/DDBJ whole genome shotgun (WGS) entry which is preliminary data.</text>
</comment>
<feature type="domain" description="Cathepsin propeptide inhibitor" evidence="2">
    <location>
        <begin position="26"/>
        <end position="86"/>
    </location>
</feature>
<feature type="compositionally biased region" description="Basic and acidic residues" evidence="1">
    <location>
        <begin position="21"/>
        <end position="31"/>
    </location>
</feature>
<sequence>MTAMAKNLEKKPEIYDNNDGNVDKDWKDWKTKHGKSYNTPEEEEKRKNAWLETRVRVTEHNKKYLDGKETYSQAANQFADLLPGEGPPTGLIMPK</sequence>
<evidence type="ECO:0000313" key="4">
    <source>
        <dbReference type="Proteomes" id="UP001044222"/>
    </source>
</evidence>
<dbReference type="SUPFAM" id="SSF54001">
    <property type="entry name" value="Cysteine proteinases"/>
    <property type="match status" value="1"/>
</dbReference>
<dbReference type="SMART" id="SM00848">
    <property type="entry name" value="Inhibitor_I29"/>
    <property type="match status" value="1"/>
</dbReference>
<dbReference type="Pfam" id="PF08246">
    <property type="entry name" value="Inhibitor_I29"/>
    <property type="match status" value="1"/>
</dbReference>
<feature type="region of interest" description="Disordered" evidence="1">
    <location>
        <begin position="1"/>
        <end position="46"/>
    </location>
</feature>
<evidence type="ECO:0000313" key="3">
    <source>
        <dbReference type="EMBL" id="KAG5856100.1"/>
    </source>
</evidence>
<protein>
    <recommendedName>
        <fullName evidence="2">Cathepsin propeptide inhibitor domain-containing protein</fullName>
    </recommendedName>
</protein>